<reference evidence="1 2" key="1">
    <citation type="submission" date="2022-10" db="EMBL/GenBank/DDBJ databases">
        <title>Kaistella sp. BT-6-1-3.</title>
        <authorList>
            <person name="Ai J."/>
            <person name="Deng Z."/>
        </authorList>
    </citation>
    <scope>NUCLEOTIDE SEQUENCE [LARGE SCALE GENOMIC DNA]</scope>
    <source>
        <strain evidence="1 2">BT6-1-3</strain>
    </source>
</reference>
<evidence type="ECO:0000313" key="1">
    <source>
        <dbReference type="EMBL" id="MCW4451159.1"/>
    </source>
</evidence>
<gene>
    <name evidence="1" type="ORF">OK344_02945</name>
</gene>
<accession>A0ABT3JK45</accession>
<name>A0ABT3JK45_9FLAO</name>
<dbReference type="Proteomes" id="UP001209107">
    <property type="component" value="Unassembled WGS sequence"/>
</dbReference>
<comment type="caution">
    <text evidence="1">The sequence shown here is derived from an EMBL/GenBank/DDBJ whole genome shotgun (WGS) entry which is preliminary data.</text>
</comment>
<evidence type="ECO:0000313" key="2">
    <source>
        <dbReference type="Proteomes" id="UP001209107"/>
    </source>
</evidence>
<protein>
    <submittedName>
        <fullName evidence="1">Uncharacterized protein</fullName>
    </submittedName>
</protein>
<dbReference type="EMBL" id="JAPCHZ010000001">
    <property type="protein sequence ID" value="MCW4451159.1"/>
    <property type="molecule type" value="Genomic_DNA"/>
</dbReference>
<sequence length="141" mass="16153">MKNIYALYGRGEIGKTSTIKEVYKLLIKKFGNKIIVETDTNIFYEKGDIRVTVKINGKLIGIESQGDPDSRLKTSLNIFVEMNCDIILCATRTRGTTVDFVKLLEPEYKIDWIKKPDFGNEDEQKNKELAEDIFNKIVAEL</sequence>
<organism evidence="1 2">
    <name type="scientific">Kaistella yananensis</name>
    <dbReference type="NCBI Taxonomy" id="2989820"/>
    <lineage>
        <taxon>Bacteria</taxon>
        <taxon>Pseudomonadati</taxon>
        <taxon>Bacteroidota</taxon>
        <taxon>Flavobacteriia</taxon>
        <taxon>Flavobacteriales</taxon>
        <taxon>Weeksellaceae</taxon>
        <taxon>Chryseobacterium group</taxon>
        <taxon>Kaistella</taxon>
    </lineage>
</organism>
<keyword evidence="2" id="KW-1185">Reference proteome</keyword>
<dbReference type="RefSeq" id="WP_265143373.1">
    <property type="nucleotide sequence ID" value="NZ_JAPCHZ010000001.1"/>
</dbReference>
<proteinExistence type="predicted"/>